<dbReference type="EMBL" id="PIWU01000015">
    <property type="protein sequence ID" value="PKE55891.1"/>
    <property type="molecule type" value="Genomic_DNA"/>
</dbReference>
<dbReference type="Proteomes" id="UP000233606">
    <property type="component" value="Unassembled WGS sequence"/>
</dbReference>
<comment type="caution">
    <text evidence="1">The sequence shown here is derived from an EMBL/GenBank/DDBJ whole genome shotgun (WGS) entry which is preliminary data.</text>
</comment>
<gene>
    <name evidence="1" type="ORF">CW682_09785</name>
</gene>
<sequence>MKTNYRMTDSDRIEILKKALRKVIDEKLNDVEEENEDYKQGVKDGLEVTYNMILAVEELNYDINVSFDGFKTSGGESDEPGTD</sequence>
<proteinExistence type="predicted"/>
<protein>
    <submittedName>
        <fullName evidence="1">Uncharacterized protein</fullName>
    </submittedName>
</protein>
<accession>A0ACC9MSH8</accession>
<organism evidence="1 2">
    <name type="scientific">Macrococcoides caseolyticum</name>
    <dbReference type="NCBI Taxonomy" id="69966"/>
    <lineage>
        <taxon>Bacteria</taxon>
        <taxon>Bacillati</taxon>
        <taxon>Bacillota</taxon>
        <taxon>Bacilli</taxon>
        <taxon>Bacillales</taxon>
        <taxon>Staphylococcaceae</taxon>
        <taxon>Macrococcoides</taxon>
    </lineage>
</organism>
<evidence type="ECO:0000313" key="1">
    <source>
        <dbReference type="EMBL" id="PKE55891.1"/>
    </source>
</evidence>
<evidence type="ECO:0000313" key="2">
    <source>
        <dbReference type="Proteomes" id="UP000233606"/>
    </source>
</evidence>
<reference evidence="1" key="1">
    <citation type="submission" date="2017-12" db="EMBL/GenBank/DDBJ databases">
        <title>Genomics of Macrococcus caseolyticus.</title>
        <authorList>
            <person name="MacFadyen A.C."/>
            <person name="Paterson G.K."/>
        </authorList>
    </citation>
    <scope>NUCLEOTIDE SEQUENCE</scope>
    <source>
        <strain evidence="1">5459_5_49</strain>
    </source>
</reference>
<keyword evidence="2" id="KW-1185">Reference proteome</keyword>
<name>A0ACC9MSH8_9STAP</name>